<sequence>MTAATLPVLEELDAQVLADGAWQVTGEIRIPAGGHAWRLVPVAKFDVRSGPRPTIAWAELVGVDNCQVVDGTLRFSEGVRSAMFRGVTDPTTHAVRTSLSGLVVELRTGEGEAQA</sequence>
<organism evidence="1 2">
    <name type="scientific">Streptomyces prasinosporus</name>
    <dbReference type="NCBI Taxonomy" id="68256"/>
    <lineage>
        <taxon>Bacteria</taxon>
        <taxon>Bacillati</taxon>
        <taxon>Actinomycetota</taxon>
        <taxon>Actinomycetes</taxon>
        <taxon>Kitasatosporales</taxon>
        <taxon>Streptomycetaceae</taxon>
        <taxon>Streptomyces</taxon>
        <taxon>Streptomyces albogriseolus group</taxon>
    </lineage>
</organism>
<reference evidence="2" key="1">
    <citation type="journal article" date="2019" name="Int. J. Syst. Evol. Microbiol.">
        <title>The Global Catalogue of Microorganisms (GCM) 10K type strain sequencing project: providing services to taxonomists for standard genome sequencing and annotation.</title>
        <authorList>
            <consortium name="The Broad Institute Genomics Platform"/>
            <consortium name="The Broad Institute Genome Sequencing Center for Infectious Disease"/>
            <person name="Wu L."/>
            <person name="Ma J."/>
        </authorList>
    </citation>
    <scope>NUCLEOTIDE SEQUENCE [LARGE SCALE GENOMIC DNA]</scope>
    <source>
        <strain evidence="2">JCM 4816</strain>
    </source>
</reference>
<name>A0ABP6TSM9_9ACTN</name>
<protein>
    <submittedName>
        <fullName evidence="1">Uncharacterized protein</fullName>
    </submittedName>
</protein>
<dbReference type="Proteomes" id="UP001501455">
    <property type="component" value="Unassembled WGS sequence"/>
</dbReference>
<comment type="caution">
    <text evidence="1">The sequence shown here is derived from an EMBL/GenBank/DDBJ whole genome shotgun (WGS) entry which is preliminary data.</text>
</comment>
<proteinExistence type="predicted"/>
<keyword evidence="2" id="KW-1185">Reference proteome</keyword>
<evidence type="ECO:0000313" key="1">
    <source>
        <dbReference type="EMBL" id="GAA3498321.1"/>
    </source>
</evidence>
<accession>A0ABP6TSM9</accession>
<dbReference type="EMBL" id="BAAAXF010000036">
    <property type="protein sequence ID" value="GAA3498321.1"/>
    <property type="molecule type" value="Genomic_DNA"/>
</dbReference>
<gene>
    <name evidence="1" type="ORF">GCM10019016_054240</name>
</gene>
<evidence type="ECO:0000313" key="2">
    <source>
        <dbReference type="Proteomes" id="UP001501455"/>
    </source>
</evidence>